<keyword evidence="2" id="KW-1185">Reference proteome</keyword>
<dbReference type="EMBL" id="FOPM01000012">
    <property type="protein sequence ID" value="SFG81323.1"/>
    <property type="molecule type" value="Genomic_DNA"/>
</dbReference>
<sequence length="135" mass="15259">MPRGYAAFMREPSYHPVHSYMETGARRIGRIRRQTANRMRDLRQRWRDVGRPDPATLDRAVVDALRDAVHALVVDGVVVGTLDPADIIRRTAHQLVERTQRAKEAGKEGVVYDRNEVADALRLRLLSPPKAGVIV</sequence>
<protein>
    <submittedName>
        <fullName evidence="1">Uncharacterized protein</fullName>
    </submittedName>
</protein>
<reference evidence="2" key="1">
    <citation type="submission" date="2016-10" db="EMBL/GenBank/DDBJ databases">
        <authorList>
            <person name="Varghese N."/>
            <person name="Submissions S."/>
        </authorList>
    </citation>
    <scope>NUCLEOTIDE SEQUENCE [LARGE SCALE GENOMIC DNA]</scope>
    <source>
        <strain evidence="2">Gh-105</strain>
    </source>
</reference>
<proteinExistence type="predicted"/>
<organism evidence="1 2">
    <name type="scientific">Methylobacterium gossipiicola</name>
    <dbReference type="NCBI Taxonomy" id="582675"/>
    <lineage>
        <taxon>Bacteria</taxon>
        <taxon>Pseudomonadati</taxon>
        <taxon>Pseudomonadota</taxon>
        <taxon>Alphaproteobacteria</taxon>
        <taxon>Hyphomicrobiales</taxon>
        <taxon>Methylobacteriaceae</taxon>
        <taxon>Methylobacterium</taxon>
    </lineage>
</organism>
<dbReference type="STRING" id="582675.SAMN05192565_11238"/>
<dbReference type="AlphaFoldDB" id="A0A1I2UWJ6"/>
<accession>A0A1I2UWJ6</accession>
<evidence type="ECO:0000313" key="2">
    <source>
        <dbReference type="Proteomes" id="UP000199229"/>
    </source>
</evidence>
<name>A0A1I2UWJ6_9HYPH</name>
<dbReference type="Proteomes" id="UP000199229">
    <property type="component" value="Unassembled WGS sequence"/>
</dbReference>
<evidence type="ECO:0000313" key="1">
    <source>
        <dbReference type="EMBL" id="SFG81323.1"/>
    </source>
</evidence>
<gene>
    <name evidence="1" type="ORF">SAMN05192565_11238</name>
</gene>